<evidence type="ECO:0000313" key="2">
    <source>
        <dbReference type="EMBL" id="GEY41811.1"/>
    </source>
</evidence>
<name>A0A699HM10_TANCI</name>
<dbReference type="EMBL" id="BKCJ010176875">
    <property type="protein sequence ID" value="GEY41811.1"/>
    <property type="molecule type" value="Genomic_DNA"/>
</dbReference>
<dbReference type="PANTHER" id="PTHR38382:SF1">
    <property type="entry name" value="RNA-BINDING PROTEIN"/>
    <property type="match status" value="1"/>
</dbReference>
<comment type="caution">
    <text evidence="2">The sequence shown here is derived from an EMBL/GenBank/DDBJ whole genome shotgun (WGS) entry which is preliminary data.</text>
</comment>
<reference evidence="2" key="1">
    <citation type="journal article" date="2019" name="Sci. Rep.">
        <title>Draft genome of Tanacetum cinerariifolium, the natural source of mosquito coil.</title>
        <authorList>
            <person name="Yamashiro T."/>
            <person name="Shiraishi A."/>
            <person name="Satake H."/>
            <person name="Nakayama K."/>
        </authorList>
    </citation>
    <scope>NUCLEOTIDE SEQUENCE</scope>
</reference>
<proteinExistence type="predicted"/>
<feature type="non-terminal residue" evidence="2">
    <location>
        <position position="172"/>
    </location>
</feature>
<organism evidence="2">
    <name type="scientific">Tanacetum cinerariifolium</name>
    <name type="common">Dalmatian daisy</name>
    <name type="synonym">Chrysanthemum cinerariifolium</name>
    <dbReference type="NCBI Taxonomy" id="118510"/>
    <lineage>
        <taxon>Eukaryota</taxon>
        <taxon>Viridiplantae</taxon>
        <taxon>Streptophyta</taxon>
        <taxon>Embryophyta</taxon>
        <taxon>Tracheophyta</taxon>
        <taxon>Spermatophyta</taxon>
        <taxon>Magnoliopsida</taxon>
        <taxon>eudicotyledons</taxon>
        <taxon>Gunneridae</taxon>
        <taxon>Pentapetalae</taxon>
        <taxon>asterids</taxon>
        <taxon>campanulids</taxon>
        <taxon>Asterales</taxon>
        <taxon>Asteraceae</taxon>
        <taxon>Asteroideae</taxon>
        <taxon>Anthemideae</taxon>
        <taxon>Anthemidinae</taxon>
        <taxon>Tanacetum</taxon>
    </lineage>
</organism>
<gene>
    <name evidence="2" type="ORF">Tci_413785</name>
</gene>
<sequence length="172" mass="19239">MNSNQSKIRVRGQRLIPSTFIQPTSIDNHQLSDCREKVESGNANKKRSKISLSDFLDRKLQKTCDTSNLVKGKDRPFLSPGTSISANRPIDGANADHQTKGPELDGLLGIVLEQFKPSKENEKDNFIDLEDEIQRNCVTQLTEESQTQDSSKRRNTFGGLYGKPPAPKRLVV</sequence>
<feature type="region of interest" description="Disordered" evidence="1">
    <location>
        <begin position="141"/>
        <end position="172"/>
    </location>
</feature>
<dbReference type="PANTHER" id="PTHR38382">
    <property type="entry name" value="RNA-BINDING PROTEIN"/>
    <property type="match status" value="1"/>
</dbReference>
<evidence type="ECO:0000256" key="1">
    <source>
        <dbReference type="SAM" id="MobiDB-lite"/>
    </source>
</evidence>
<dbReference type="AlphaFoldDB" id="A0A699HM10"/>
<protein>
    <submittedName>
        <fullName evidence="2">Uncharacterized protein</fullName>
    </submittedName>
</protein>
<accession>A0A699HM10</accession>